<organism evidence="3 4">
    <name type="scientific">Rugosimonospora africana</name>
    <dbReference type="NCBI Taxonomy" id="556532"/>
    <lineage>
        <taxon>Bacteria</taxon>
        <taxon>Bacillati</taxon>
        <taxon>Actinomycetota</taxon>
        <taxon>Actinomycetes</taxon>
        <taxon>Micromonosporales</taxon>
        <taxon>Micromonosporaceae</taxon>
        <taxon>Rugosimonospora</taxon>
    </lineage>
</organism>
<keyword evidence="2" id="KW-1133">Transmembrane helix</keyword>
<dbReference type="EMBL" id="BONZ01000002">
    <property type="protein sequence ID" value="GIH11999.1"/>
    <property type="molecule type" value="Genomic_DNA"/>
</dbReference>
<sequence>MGGASAERLPLRPQTLGELLDAATNLLRRNALLLIGTALGLAAAEQAALYPLRRAAGVAPPWYLPQSTDHAAQYWGLLATGFGTETVIIVLLGGLAAQASVADLVGAPAPKRPFGPGSRPGALGILALVLGVGAAIGAAAGLVPGIFWYLLAGLSAPVLIIDRRPARRTAPAGPHLPGPHAPGPPSSGTAPTGQPESPWPTGPFLAIGPFPAIARSVALVTRGGWRPAGIRLLGYLAWWVIRLGLGAGSIALLRIVVDQDSPWLWLAATLAWGIVNSIAYPALACLDAVVHVENRMRVEGLDLALSRALRRDRPTEPALAVPR</sequence>
<feature type="region of interest" description="Disordered" evidence="1">
    <location>
        <begin position="170"/>
        <end position="198"/>
    </location>
</feature>
<reference evidence="3" key="1">
    <citation type="submission" date="2021-01" db="EMBL/GenBank/DDBJ databases">
        <title>Whole genome shotgun sequence of Rugosimonospora africana NBRC 104875.</title>
        <authorList>
            <person name="Komaki H."/>
            <person name="Tamura T."/>
        </authorList>
    </citation>
    <scope>NUCLEOTIDE SEQUENCE</scope>
    <source>
        <strain evidence="3">NBRC 104875</strain>
    </source>
</reference>
<dbReference type="RefSeq" id="WP_203915724.1">
    <property type="nucleotide sequence ID" value="NZ_BONZ01000002.1"/>
</dbReference>
<keyword evidence="4" id="KW-1185">Reference proteome</keyword>
<feature type="transmembrane region" description="Helical" evidence="2">
    <location>
        <begin position="72"/>
        <end position="101"/>
    </location>
</feature>
<name>A0A8J3QJ80_9ACTN</name>
<feature type="transmembrane region" description="Helical" evidence="2">
    <location>
        <begin position="263"/>
        <end position="286"/>
    </location>
</feature>
<feature type="transmembrane region" description="Helical" evidence="2">
    <location>
        <begin position="232"/>
        <end position="257"/>
    </location>
</feature>
<gene>
    <name evidence="3" type="ORF">Raf01_01710</name>
</gene>
<dbReference type="AlphaFoldDB" id="A0A8J3QJ80"/>
<feature type="transmembrane region" description="Helical" evidence="2">
    <location>
        <begin position="31"/>
        <end position="52"/>
    </location>
</feature>
<evidence type="ECO:0000256" key="1">
    <source>
        <dbReference type="SAM" id="MobiDB-lite"/>
    </source>
</evidence>
<protein>
    <submittedName>
        <fullName evidence="3">Uncharacterized protein</fullName>
    </submittedName>
</protein>
<dbReference type="Proteomes" id="UP000642748">
    <property type="component" value="Unassembled WGS sequence"/>
</dbReference>
<keyword evidence="2" id="KW-0812">Transmembrane</keyword>
<accession>A0A8J3QJ80</accession>
<evidence type="ECO:0000313" key="3">
    <source>
        <dbReference type="EMBL" id="GIH11999.1"/>
    </source>
</evidence>
<feature type="transmembrane region" description="Helical" evidence="2">
    <location>
        <begin position="146"/>
        <end position="162"/>
    </location>
</feature>
<comment type="caution">
    <text evidence="3">The sequence shown here is derived from an EMBL/GenBank/DDBJ whole genome shotgun (WGS) entry which is preliminary data.</text>
</comment>
<evidence type="ECO:0000256" key="2">
    <source>
        <dbReference type="SAM" id="Phobius"/>
    </source>
</evidence>
<proteinExistence type="predicted"/>
<evidence type="ECO:0000313" key="4">
    <source>
        <dbReference type="Proteomes" id="UP000642748"/>
    </source>
</evidence>
<keyword evidence="2" id="KW-0472">Membrane</keyword>
<feature type="compositionally biased region" description="Pro residues" evidence="1">
    <location>
        <begin position="174"/>
        <end position="185"/>
    </location>
</feature>
<feature type="transmembrane region" description="Helical" evidence="2">
    <location>
        <begin position="122"/>
        <end position="140"/>
    </location>
</feature>